<dbReference type="EMBL" id="HBUE01088806">
    <property type="protein sequence ID" value="CAG6480577.1"/>
    <property type="molecule type" value="Transcribed_RNA"/>
</dbReference>
<sequence length="111" mass="12067">MARGNEKDRTSQVLRRVLRERVQAAVVVGGCAVRERVRNVDQRAKVHGGRYDQCAVLASGRAMAAQRILRHGESVRNGHPEGGEIVSAENKLQSVDGEAQRNFPRGGLPAA</sequence>
<dbReference type="AlphaFoldDB" id="A0A8D8BTW2"/>
<accession>A0A8D8BTW2</accession>
<proteinExistence type="predicted"/>
<evidence type="ECO:0000313" key="1">
    <source>
        <dbReference type="EMBL" id="CAG6480573.1"/>
    </source>
</evidence>
<dbReference type="EMBL" id="HBUE01088804">
    <property type="protein sequence ID" value="CAG6480573.1"/>
    <property type="molecule type" value="Transcribed_RNA"/>
</dbReference>
<name>A0A8D8BTW2_CULPI</name>
<dbReference type="EMBL" id="HBUE01088809">
    <property type="protein sequence ID" value="CAG6480582.1"/>
    <property type="molecule type" value="Transcribed_RNA"/>
</dbReference>
<organism evidence="1">
    <name type="scientific">Culex pipiens</name>
    <name type="common">House mosquito</name>
    <dbReference type="NCBI Taxonomy" id="7175"/>
    <lineage>
        <taxon>Eukaryota</taxon>
        <taxon>Metazoa</taxon>
        <taxon>Ecdysozoa</taxon>
        <taxon>Arthropoda</taxon>
        <taxon>Hexapoda</taxon>
        <taxon>Insecta</taxon>
        <taxon>Pterygota</taxon>
        <taxon>Neoptera</taxon>
        <taxon>Endopterygota</taxon>
        <taxon>Diptera</taxon>
        <taxon>Nematocera</taxon>
        <taxon>Culicoidea</taxon>
        <taxon>Culicidae</taxon>
        <taxon>Culicinae</taxon>
        <taxon>Culicini</taxon>
        <taxon>Culex</taxon>
        <taxon>Culex</taxon>
    </lineage>
</organism>
<reference evidence="1" key="1">
    <citation type="submission" date="2021-05" db="EMBL/GenBank/DDBJ databases">
        <authorList>
            <person name="Alioto T."/>
            <person name="Alioto T."/>
            <person name="Gomez Garrido J."/>
        </authorList>
    </citation>
    <scope>NUCLEOTIDE SEQUENCE</scope>
</reference>
<protein>
    <submittedName>
        <fullName evidence="1">(northern house mosquito) hypothetical protein</fullName>
    </submittedName>
</protein>